<accession>A0ABY4I0T2</accession>
<dbReference type="InterPro" id="IPR002104">
    <property type="entry name" value="Integrase_catalytic"/>
</dbReference>
<evidence type="ECO:0000256" key="2">
    <source>
        <dbReference type="ARBA" id="ARBA00023125"/>
    </source>
</evidence>
<protein>
    <submittedName>
        <fullName evidence="5">Site-specific integrase</fullName>
    </submittedName>
</protein>
<evidence type="ECO:0000313" key="5">
    <source>
        <dbReference type="EMBL" id="UPK68311.1"/>
    </source>
</evidence>
<keyword evidence="2" id="KW-0238">DNA-binding</keyword>
<evidence type="ECO:0000313" key="6">
    <source>
        <dbReference type="Proteomes" id="UP000830198"/>
    </source>
</evidence>
<evidence type="ECO:0000256" key="1">
    <source>
        <dbReference type="ARBA" id="ARBA00008857"/>
    </source>
</evidence>
<evidence type="ECO:0000259" key="4">
    <source>
        <dbReference type="PROSITE" id="PS51898"/>
    </source>
</evidence>
<dbReference type="SUPFAM" id="SSF56349">
    <property type="entry name" value="DNA breaking-rejoining enzymes"/>
    <property type="match status" value="1"/>
</dbReference>
<dbReference type="EMBL" id="CP095855">
    <property type="protein sequence ID" value="UPK68311.1"/>
    <property type="molecule type" value="Genomic_DNA"/>
</dbReference>
<dbReference type="InterPro" id="IPR013762">
    <property type="entry name" value="Integrase-like_cat_sf"/>
</dbReference>
<gene>
    <name evidence="5" type="ORF">MYF79_25470</name>
</gene>
<keyword evidence="3" id="KW-0233">DNA recombination</keyword>
<dbReference type="Proteomes" id="UP000830198">
    <property type="component" value="Chromosome"/>
</dbReference>
<comment type="similarity">
    <text evidence="1">Belongs to the 'phage' integrase family.</text>
</comment>
<dbReference type="InterPro" id="IPR022000">
    <property type="entry name" value="Min27-like_integrase_DNA_bind"/>
</dbReference>
<dbReference type="PANTHER" id="PTHR30349">
    <property type="entry name" value="PHAGE INTEGRASE-RELATED"/>
    <property type="match status" value="1"/>
</dbReference>
<dbReference type="RefSeq" id="WP_247810706.1">
    <property type="nucleotide sequence ID" value="NZ_CP095855.1"/>
</dbReference>
<name>A0ABY4I0T2_CHIFI</name>
<proteinExistence type="inferred from homology"/>
<dbReference type="PANTHER" id="PTHR30349:SF41">
    <property type="entry name" value="INTEGRASE_RECOMBINASE PROTEIN MJ0367-RELATED"/>
    <property type="match status" value="1"/>
</dbReference>
<dbReference type="Gene3D" id="1.10.443.10">
    <property type="entry name" value="Intergrase catalytic core"/>
    <property type="match status" value="1"/>
</dbReference>
<dbReference type="Pfam" id="PF00589">
    <property type="entry name" value="Phage_integrase"/>
    <property type="match status" value="1"/>
</dbReference>
<keyword evidence="6" id="KW-1185">Reference proteome</keyword>
<reference evidence="5 6" key="1">
    <citation type="submission" date="2022-04" db="EMBL/GenBank/DDBJ databases">
        <title>The arsenic-methylating capacity of Chitinophaga filiformis YT5 during chitin decomposition.</title>
        <authorList>
            <person name="Chen G."/>
            <person name="Liang Y."/>
        </authorList>
    </citation>
    <scope>NUCLEOTIDE SEQUENCE [LARGE SCALE GENOMIC DNA]</scope>
    <source>
        <strain evidence="5 6">YT5</strain>
    </source>
</reference>
<dbReference type="PROSITE" id="PS51898">
    <property type="entry name" value="TYR_RECOMBINASE"/>
    <property type="match status" value="1"/>
</dbReference>
<dbReference type="CDD" id="cd01189">
    <property type="entry name" value="INT_ICEBs1_C_like"/>
    <property type="match status" value="1"/>
</dbReference>
<feature type="domain" description="Tyr recombinase" evidence="4">
    <location>
        <begin position="193"/>
        <end position="397"/>
    </location>
</feature>
<dbReference type="Pfam" id="PF12167">
    <property type="entry name" value="Arm-DNA-bind_2"/>
    <property type="match status" value="1"/>
</dbReference>
<dbReference type="InterPro" id="IPR050090">
    <property type="entry name" value="Tyrosine_recombinase_XerCD"/>
</dbReference>
<organism evidence="5 6">
    <name type="scientific">Chitinophaga filiformis</name>
    <name type="common">Myxococcus filiformis</name>
    <name type="synonym">Flexibacter filiformis</name>
    <dbReference type="NCBI Taxonomy" id="104663"/>
    <lineage>
        <taxon>Bacteria</taxon>
        <taxon>Pseudomonadati</taxon>
        <taxon>Bacteroidota</taxon>
        <taxon>Chitinophagia</taxon>
        <taxon>Chitinophagales</taxon>
        <taxon>Chitinophagaceae</taxon>
        <taxon>Chitinophaga</taxon>
    </lineage>
</organism>
<evidence type="ECO:0000256" key="3">
    <source>
        <dbReference type="ARBA" id="ARBA00023172"/>
    </source>
</evidence>
<sequence length="401" mass="46001">MGYNKKPLKGEISIGNHRGRIRLRWRHEGIRCTLNMPYSYLPENMHHATLKVAEIKLDIMKGCFDTTLVKYKPEPVKPVISTPLQIEIPESTVIYLDQLVSKFNDWTKNIRNINIDLSVDYLGVSRMLGRYVNVPLEDIAAKMIGEKWSVITYNRRLNFLSSFFSWLQDTGVITINPLLHVTKRREKRKSKNKRREPLTEEEINNFLEAIRKDTYCHKFSPYRHSLYYPFLKFIFLTGVRNAEAIGLKVKHIDFEAGQIEISDTLARTTKGTHHAARISKGTKTGNIRYLPLTEELLALLTPLLHDREPDSLVFLSPKGLSIDDRMLKKRVIKPVMLALGIADRDLYAARHSFGTRAVQQGMVLTDVAYLMGHSTVDTTIRNYVSVTRPAVVLPTINKQGN</sequence>
<dbReference type="InterPro" id="IPR011010">
    <property type="entry name" value="DNA_brk_join_enz"/>
</dbReference>